<dbReference type="STRING" id="500635.MITSMUL_03307"/>
<name>C9KIQ6_9FIRM</name>
<dbReference type="PIRSF" id="PIRSF016599">
    <property type="entry name" value="Xaa-His_dipept"/>
    <property type="match status" value="1"/>
</dbReference>
<dbReference type="GO" id="GO:0006508">
    <property type="term" value="P:proteolysis"/>
    <property type="evidence" value="ECO:0007669"/>
    <property type="project" value="InterPro"/>
</dbReference>
<dbReference type="SUPFAM" id="SSF53187">
    <property type="entry name" value="Zn-dependent exopeptidases"/>
    <property type="match status" value="1"/>
</dbReference>
<dbReference type="eggNOG" id="COG2195">
    <property type="taxonomic scope" value="Bacteria"/>
</dbReference>
<dbReference type="GO" id="GO:0070573">
    <property type="term" value="F:metallodipeptidase activity"/>
    <property type="evidence" value="ECO:0007669"/>
    <property type="project" value="TreeGrafter"/>
</dbReference>
<dbReference type="NCBIfam" id="TIGR01893">
    <property type="entry name" value="aa-his-dipept"/>
    <property type="match status" value="1"/>
</dbReference>
<keyword evidence="3" id="KW-1185">Reference proteome</keyword>
<dbReference type="InterPro" id="IPR002933">
    <property type="entry name" value="Peptidase_M20"/>
</dbReference>
<dbReference type="GO" id="GO:0005829">
    <property type="term" value="C:cytosol"/>
    <property type="evidence" value="ECO:0007669"/>
    <property type="project" value="TreeGrafter"/>
</dbReference>
<reference evidence="2" key="1">
    <citation type="submission" date="2009-09" db="EMBL/GenBank/DDBJ databases">
        <authorList>
            <person name="Weinstock G."/>
            <person name="Sodergren E."/>
            <person name="Clifton S."/>
            <person name="Fulton L."/>
            <person name="Fulton B."/>
            <person name="Courtney L."/>
            <person name="Fronick C."/>
            <person name="Harrison M."/>
            <person name="Strong C."/>
            <person name="Farmer C."/>
            <person name="Delahaunty K."/>
            <person name="Markovic C."/>
            <person name="Hall O."/>
            <person name="Minx P."/>
            <person name="Tomlinson C."/>
            <person name="Mitreva M."/>
            <person name="Nelson J."/>
            <person name="Hou S."/>
            <person name="Wollam A."/>
            <person name="Pepin K.H."/>
            <person name="Johnson M."/>
            <person name="Bhonagiri V."/>
            <person name="Nash W.E."/>
            <person name="Warren W."/>
            <person name="Chinwalla A."/>
            <person name="Mardis E.R."/>
            <person name="Wilson R.K."/>
        </authorList>
    </citation>
    <scope>NUCLEOTIDE SEQUENCE [LARGE SCALE GENOMIC DNA]</scope>
    <source>
        <strain evidence="2">DSM 20544</strain>
    </source>
</reference>
<gene>
    <name evidence="2" type="primary">pepD</name>
    <name evidence="2" type="ORF">MITSMUL_03307</name>
</gene>
<accession>C9KIQ6</accession>
<dbReference type="InterPro" id="IPR036264">
    <property type="entry name" value="Bact_exopeptidase_dim_dom"/>
</dbReference>
<dbReference type="SUPFAM" id="SSF55031">
    <property type="entry name" value="Bacterial exopeptidase dimerisation domain"/>
    <property type="match status" value="1"/>
</dbReference>
<dbReference type="PANTHER" id="PTHR43501">
    <property type="entry name" value="CYTOSOL NON-SPECIFIC DIPEPTIDASE"/>
    <property type="match status" value="1"/>
</dbReference>
<evidence type="ECO:0000313" key="3">
    <source>
        <dbReference type="Proteomes" id="UP000003671"/>
    </source>
</evidence>
<dbReference type="PANTHER" id="PTHR43501:SF1">
    <property type="entry name" value="CYTOSOL NON-SPECIFIC DIPEPTIDASE"/>
    <property type="match status" value="1"/>
</dbReference>
<evidence type="ECO:0000259" key="1">
    <source>
        <dbReference type="Pfam" id="PF07687"/>
    </source>
</evidence>
<sequence>MPACLKGQAVFRCQEQRIAEALEIRKEEFQMNQNQADKAKKDEVLEGVLQEFAKLAAIPRKSGHEQAVSDFLKSYLSELGFTVTQDEANNIIADKKATAGFEKAPLTILQGHMDMVCVAEEGYAYDPLKDPIKLVRTEEFLSAEGTSLGADDGIGVAEAIYIMKTAKDHGPLRLIVTTDEEQSMKGAIHLSADHLKDASFLINCDSENYDELTVGSAGSVDLDFTRELKRVEPETSAAWKIEVKGLRGGHSGERIGDGRGNAIRTLAMILTALQAKGEVELASFTGGKARNAIPNDATAVIVTDIPKADIEAVIADQKERFTQMYGNVEPQILVPLTSVEAAQQVLKAGDAKRLLSLLTILHTGVYAMSTVIPGLVETSANLGVVNMTAEEVEVQFFPRSAIDQKLDEFRQYAETVAELTGFTAHIGTQSPGWKENKESRLAKIVAETFAEQNGKPMKVETIHAGLECGWHFRKNPKLDMVSIGVTTKDIHSPNEHLVLATVKPQVDLIVATLHKIAAL</sequence>
<protein>
    <submittedName>
        <fullName evidence="2">Xaa-His dipeptidase</fullName>
    </submittedName>
</protein>
<dbReference type="InterPro" id="IPR001160">
    <property type="entry name" value="Peptidase_M20C"/>
</dbReference>
<dbReference type="Pfam" id="PF01546">
    <property type="entry name" value="Peptidase_M20"/>
    <property type="match status" value="1"/>
</dbReference>
<dbReference type="AlphaFoldDB" id="C9KIQ6"/>
<feature type="domain" description="Peptidase M20 dimerisation" evidence="1">
    <location>
        <begin position="241"/>
        <end position="326"/>
    </location>
</feature>
<evidence type="ECO:0000313" key="2">
    <source>
        <dbReference type="EMBL" id="EEX70169.1"/>
    </source>
</evidence>
<dbReference type="EMBL" id="ABWK02000001">
    <property type="protein sequence ID" value="EEX70169.1"/>
    <property type="molecule type" value="Genomic_DNA"/>
</dbReference>
<dbReference type="PRINTS" id="PR00934">
    <property type="entry name" value="XHISDIPTASE"/>
</dbReference>
<dbReference type="Proteomes" id="UP000003671">
    <property type="component" value="Unassembled WGS sequence"/>
</dbReference>
<dbReference type="PATRIC" id="fig|500635.8.peg.212"/>
<organism evidence="2 3">
    <name type="scientific">Mitsuokella multacida DSM 20544</name>
    <dbReference type="NCBI Taxonomy" id="500635"/>
    <lineage>
        <taxon>Bacteria</taxon>
        <taxon>Bacillati</taxon>
        <taxon>Bacillota</taxon>
        <taxon>Negativicutes</taxon>
        <taxon>Selenomonadales</taxon>
        <taxon>Selenomonadaceae</taxon>
        <taxon>Mitsuokella</taxon>
    </lineage>
</organism>
<dbReference type="InterPro" id="IPR011650">
    <property type="entry name" value="Peptidase_M20_dimer"/>
</dbReference>
<dbReference type="Gene3D" id="3.40.630.10">
    <property type="entry name" value="Zn peptidases"/>
    <property type="match status" value="2"/>
</dbReference>
<dbReference type="HOGENOM" id="CLU_028526_0_0_9"/>
<dbReference type="FunFam" id="3.40.630.10:FF:000018">
    <property type="entry name" value="Aminoacyl-histidine dipeptidase PepD"/>
    <property type="match status" value="1"/>
</dbReference>
<dbReference type="Pfam" id="PF07687">
    <property type="entry name" value="M20_dimer"/>
    <property type="match status" value="1"/>
</dbReference>
<comment type="caution">
    <text evidence="2">The sequence shown here is derived from an EMBL/GenBank/DDBJ whole genome shotgun (WGS) entry which is preliminary data.</text>
</comment>
<proteinExistence type="predicted"/>